<evidence type="ECO:0000313" key="1">
    <source>
        <dbReference type="EMBL" id="KAF8418467.1"/>
    </source>
</evidence>
<evidence type="ECO:0000313" key="2">
    <source>
        <dbReference type="Proteomes" id="UP001194468"/>
    </source>
</evidence>
<dbReference type="EMBL" id="WHUW01000196">
    <property type="protein sequence ID" value="KAF8418467.1"/>
    <property type="molecule type" value="Genomic_DNA"/>
</dbReference>
<dbReference type="AlphaFoldDB" id="A0AAD4BCS7"/>
<comment type="caution">
    <text evidence="1">The sequence shown here is derived from an EMBL/GenBank/DDBJ whole genome shotgun (WGS) entry which is preliminary data.</text>
</comment>
<proteinExistence type="predicted"/>
<organism evidence="1 2">
    <name type="scientific">Boletus edulis BED1</name>
    <dbReference type="NCBI Taxonomy" id="1328754"/>
    <lineage>
        <taxon>Eukaryota</taxon>
        <taxon>Fungi</taxon>
        <taxon>Dikarya</taxon>
        <taxon>Basidiomycota</taxon>
        <taxon>Agaricomycotina</taxon>
        <taxon>Agaricomycetes</taxon>
        <taxon>Agaricomycetidae</taxon>
        <taxon>Boletales</taxon>
        <taxon>Boletineae</taxon>
        <taxon>Boletaceae</taxon>
        <taxon>Boletoideae</taxon>
        <taxon>Boletus</taxon>
    </lineage>
</organism>
<reference evidence="1" key="2">
    <citation type="journal article" date="2020" name="Nat. Commun.">
        <title>Large-scale genome sequencing of mycorrhizal fungi provides insights into the early evolution of symbiotic traits.</title>
        <authorList>
            <person name="Miyauchi S."/>
            <person name="Kiss E."/>
            <person name="Kuo A."/>
            <person name="Drula E."/>
            <person name="Kohler A."/>
            <person name="Sanchez-Garcia M."/>
            <person name="Morin E."/>
            <person name="Andreopoulos B."/>
            <person name="Barry K.W."/>
            <person name="Bonito G."/>
            <person name="Buee M."/>
            <person name="Carver A."/>
            <person name="Chen C."/>
            <person name="Cichocki N."/>
            <person name="Clum A."/>
            <person name="Culley D."/>
            <person name="Crous P.W."/>
            <person name="Fauchery L."/>
            <person name="Girlanda M."/>
            <person name="Hayes R.D."/>
            <person name="Keri Z."/>
            <person name="LaButti K."/>
            <person name="Lipzen A."/>
            <person name="Lombard V."/>
            <person name="Magnuson J."/>
            <person name="Maillard F."/>
            <person name="Murat C."/>
            <person name="Nolan M."/>
            <person name="Ohm R.A."/>
            <person name="Pangilinan J."/>
            <person name="Pereira M.F."/>
            <person name="Perotto S."/>
            <person name="Peter M."/>
            <person name="Pfister S."/>
            <person name="Riley R."/>
            <person name="Sitrit Y."/>
            <person name="Stielow J.B."/>
            <person name="Szollosi G."/>
            <person name="Zifcakova L."/>
            <person name="Stursova M."/>
            <person name="Spatafora J.W."/>
            <person name="Tedersoo L."/>
            <person name="Vaario L.M."/>
            <person name="Yamada A."/>
            <person name="Yan M."/>
            <person name="Wang P."/>
            <person name="Xu J."/>
            <person name="Bruns T."/>
            <person name="Baldrian P."/>
            <person name="Vilgalys R."/>
            <person name="Dunand C."/>
            <person name="Henrissat B."/>
            <person name="Grigoriev I.V."/>
            <person name="Hibbett D."/>
            <person name="Nagy L.G."/>
            <person name="Martin F.M."/>
        </authorList>
    </citation>
    <scope>NUCLEOTIDE SEQUENCE</scope>
    <source>
        <strain evidence="1">BED1</strain>
    </source>
</reference>
<reference evidence="1" key="1">
    <citation type="submission" date="2019-10" db="EMBL/GenBank/DDBJ databases">
        <authorList>
            <consortium name="DOE Joint Genome Institute"/>
            <person name="Kuo A."/>
            <person name="Miyauchi S."/>
            <person name="Kiss E."/>
            <person name="Drula E."/>
            <person name="Kohler A."/>
            <person name="Sanchez-Garcia M."/>
            <person name="Andreopoulos B."/>
            <person name="Barry K.W."/>
            <person name="Bonito G."/>
            <person name="Buee M."/>
            <person name="Carver A."/>
            <person name="Chen C."/>
            <person name="Cichocki N."/>
            <person name="Clum A."/>
            <person name="Culley D."/>
            <person name="Crous P.W."/>
            <person name="Fauchery L."/>
            <person name="Girlanda M."/>
            <person name="Hayes R."/>
            <person name="Keri Z."/>
            <person name="LaButti K."/>
            <person name="Lipzen A."/>
            <person name="Lombard V."/>
            <person name="Magnuson J."/>
            <person name="Maillard F."/>
            <person name="Morin E."/>
            <person name="Murat C."/>
            <person name="Nolan M."/>
            <person name="Ohm R."/>
            <person name="Pangilinan J."/>
            <person name="Pereira M."/>
            <person name="Perotto S."/>
            <person name="Peter M."/>
            <person name="Riley R."/>
            <person name="Sitrit Y."/>
            <person name="Stielow B."/>
            <person name="Szollosi G."/>
            <person name="Zifcakova L."/>
            <person name="Stursova M."/>
            <person name="Spatafora J.W."/>
            <person name="Tedersoo L."/>
            <person name="Vaario L.-M."/>
            <person name="Yamada A."/>
            <person name="Yan M."/>
            <person name="Wang P."/>
            <person name="Xu J."/>
            <person name="Bruns T."/>
            <person name="Baldrian P."/>
            <person name="Vilgalys R."/>
            <person name="Henrissat B."/>
            <person name="Grigoriev I.V."/>
            <person name="Hibbett D."/>
            <person name="Nagy L.G."/>
            <person name="Martin F.M."/>
        </authorList>
    </citation>
    <scope>NUCLEOTIDE SEQUENCE</scope>
    <source>
        <strain evidence="1">BED1</strain>
    </source>
</reference>
<sequence length="103" mass="11812">MHIVPTRRVSQNDKREKAGERDLVLQIQRHEMRYIAIEQPSVCVEKQWALHTSWIPLSVRMSSARYASAVVGYADDQGLRCPYVDTPPLPQISPPLICRRRSG</sequence>
<dbReference type="Proteomes" id="UP001194468">
    <property type="component" value="Unassembled WGS sequence"/>
</dbReference>
<accession>A0AAD4BCS7</accession>
<keyword evidence="2" id="KW-1185">Reference proteome</keyword>
<protein>
    <submittedName>
        <fullName evidence="1">Uncharacterized protein</fullName>
    </submittedName>
</protein>
<name>A0AAD4BCS7_BOLED</name>
<gene>
    <name evidence="1" type="ORF">L210DRAFT_3579424</name>
</gene>